<dbReference type="EMBL" id="JACEFF010000014">
    <property type="protein sequence ID" value="KAH9645745.1"/>
    <property type="molecule type" value="Genomic_DNA"/>
</dbReference>
<gene>
    <name evidence="2" type="ORF">HF086_002672</name>
</gene>
<evidence type="ECO:0000313" key="3">
    <source>
        <dbReference type="Proteomes" id="UP000814243"/>
    </source>
</evidence>
<dbReference type="AlphaFoldDB" id="A0A922MYW6"/>
<name>A0A922MYW6_SPOEX</name>
<comment type="caution">
    <text evidence="2">The sequence shown here is derived from an EMBL/GenBank/DDBJ whole genome shotgun (WGS) entry which is preliminary data.</text>
</comment>
<proteinExistence type="predicted"/>
<organism evidence="2 3">
    <name type="scientific">Spodoptera exigua</name>
    <name type="common">Beet armyworm</name>
    <name type="synonym">Noctua fulgens</name>
    <dbReference type="NCBI Taxonomy" id="7107"/>
    <lineage>
        <taxon>Eukaryota</taxon>
        <taxon>Metazoa</taxon>
        <taxon>Ecdysozoa</taxon>
        <taxon>Arthropoda</taxon>
        <taxon>Hexapoda</taxon>
        <taxon>Insecta</taxon>
        <taxon>Pterygota</taxon>
        <taxon>Neoptera</taxon>
        <taxon>Endopterygota</taxon>
        <taxon>Lepidoptera</taxon>
        <taxon>Glossata</taxon>
        <taxon>Ditrysia</taxon>
        <taxon>Noctuoidea</taxon>
        <taxon>Noctuidae</taxon>
        <taxon>Amphipyrinae</taxon>
        <taxon>Spodoptera</taxon>
    </lineage>
</organism>
<accession>A0A922MYW6</accession>
<evidence type="ECO:0000256" key="1">
    <source>
        <dbReference type="SAM" id="MobiDB-lite"/>
    </source>
</evidence>
<sequence>MYAAVCTVAEFPGWSAEEGVQAAAAAAKDASRLLDSDDDDGFFEQSSVGDSDASRAEEPRVADLAPAALLALAPPEGADGGEAGGWQQRVLARAAAAPAPDVRALGRAVLRALGDAGRRAVSWRELQRGVAAPPSHVLLAALFLANSRNVELLAGPALSVADFSLRLLSTDESRYSEAAAQEPFLR</sequence>
<evidence type="ECO:0000313" key="2">
    <source>
        <dbReference type="EMBL" id="KAH9645745.1"/>
    </source>
</evidence>
<feature type="region of interest" description="Disordered" evidence="1">
    <location>
        <begin position="36"/>
        <end position="58"/>
    </location>
</feature>
<protein>
    <submittedName>
        <fullName evidence="2">Uncharacterized protein</fullName>
    </submittedName>
</protein>
<reference evidence="2" key="1">
    <citation type="journal article" date="2021" name="G3 (Bethesda)">
        <title>Genome and transcriptome analysis of the beet armyworm Spodoptera exigua reveals targets for pest control. .</title>
        <authorList>
            <person name="Simon S."/>
            <person name="Breeschoten T."/>
            <person name="Jansen H.J."/>
            <person name="Dirks R.P."/>
            <person name="Schranz M.E."/>
            <person name="Ros V.I.D."/>
        </authorList>
    </citation>
    <scope>NUCLEOTIDE SEQUENCE</scope>
    <source>
        <strain evidence="2">TB_SE_WUR_2020</strain>
    </source>
</reference>
<dbReference type="Proteomes" id="UP000814243">
    <property type="component" value="Unassembled WGS sequence"/>
</dbReference>